<evidence type="ECO:0000313" key="7">
    <source>
        <dbReference type="Proteomes" id="UP000000998"/>
    </source>
</evidence>
<evidence type="ECO:0000256" key="4">
    <source>
        <dbReference type="SAM" id="MobiDB-lite"/>
    </source>
</evidence>
<keyword evidence="3 6" id="KW-0808">Transferase</keyword>
<dbReference type="AlphaFoldDB" id="A1U3Y3"/>
<protein>
    <submittedName>
        <fullName evidence="6">Glycosyl transferase, family 2</fullName>
    </submittedName>
</protein>
<dbReference type="Pfam" id="PF00535">
    <property type="entry name" value="Glycos_transf_2"/>
    <property type="match status" value="1"/>
</dbReference>
<dbReference type="EMBL" id="CP000514">
    <property type="protein sequence ID" value="ABM19702.1"/>
    <property type="molecule type" value="Genomic_DNA"/>
</dbReference>
<dbReference type="eggNOG" id="COG3551">
    <property type="taxonomic scope" value="Bacteria"/>
</dbReference>
<feature type="compositionally biased region" description="Polar residues" evidence="4">
    <location>
        <begin position="434"/>
        <end position="450"/>
    </location>
</feature>
<reference evidence="7" key="1">
    <citation type="journal article" date="2011" name="Appl. Environ. Microbiol.">
        <title>Genomic potential of Marinobacter aquaeolei, a biogeochemical 'opportunitroph'.</title>
        <authorList>
            <person name="Singer E."/>
            <person name="Webb E.A."/>
            <person name="Nelson W.C."/>
            <person name="Heidelberg J.F."/>
            <person name="Ivanova N."/>
            <person name="Pati A."/>
            <person name="Edwards K.J."/>
        </authorList>
    </citation>
    <scope>NUCLEOTIDE SEQUENCE [LARGE SCALE GENOMIC DNA]</scope>
    <source>
        <strain evidence="7">ATCC 700491 / DSM 11845 / VT8</strain>
    </source>
</reference>
<evidence type="ECO:0000256" key="1">
    <source>
        <dbReference type="ARBA" id="ARBA00006739"/>
    </source>
</evidence>
<dbReference type="SUPFAM" id="SSF52540">
    <property type="entry name" value="P-loop containing nucleoside triphosphate hydrolases"/>
    <property type="match status" value="1"/>
</dbReference>
<dbReference type="Gene3D" id="3.40.50.2000">
    <property type="entry name" value="Glycogen Phosphorylase B"/>
    <property type="match status" value="1"/>
</dbReference>
<dbReference type="Gene3D" id="3.90.550.10">
    <property type="entry name" value="Spore Coat Polysaccharide Biosynthesis Protein SpsA, Chain A"/>
    <property type="match status" value="1"/>
</dbReference>
<comment type="similarity">
    <text evidence="1">Belongs to the glycosyltransferase 2 family.</text>
</comment>
<dbReference type="SUPFAM" id="SSF53756">
    <property type="entry name" value="UDP-Glycosyltransferase/glycogen phosphorylase"/>
    <property type="match status" value="1"/>
</dbReference>
<dbReference type="InterPro" id="IPR001173">
    <property type="entry name" value="Glyco_trans_2-like"/>
</dbReference>
<name>A1U3Y3_MARN8</name>
<sequence precursor="true">MQRVICLSKPTAIFVLGMHRSGTSALAGALAASGVWLGDDLLEPAPGVNDKGFWEHKELVRINEALLERAGLHWYSPLAASRFASFEIGEVESLEDLRELAVRFASGLLYQGEERDASVVAIKDPRLCLTAGFWKRAFEEAGAQIAGLELVRHPAEVARSLERRDGMVPSHANVLWLDHLLASVSFCRGLDAAFLGSYDDLMSSPRAFTELAFKELAVPLAPKPDQLDKWIQQDLRHHAVSHGGAPGLLGDEVSLLYAEVVQRGSLDDTAASKLVSRVSAVFEDLEAQFQQYNRTVIQLQEVSAKLDELGREHTRALEVVAERDQQIAGANADKDRIGALHQQALETVALRDKELAARERALAEKEELIARSADDIATVREQLQNLGDQHHHAQLVVAERDHQLEVLNHRIASFERSLIGRVYRVWSRLRNGISPNRGNNNGEAGQSPSSAMAGVTRFPNSGQRPAVDVIIPVYGGFEETCAAVETAAGSIDYAWARLVIINDCSPVPEITQWLRENQHRLGYELLENEVNLGFVGTVNRGMRLRPDADVLLLNSDVEVANNWLERLQDCAYSREKVASVTATANNATICSFPVFCEDNELPRGFDVKRLDEVFAQSVPANMAVEIPTGVGCCMYMRRDSMDAIGLFDEEVFGRGYGEENDWCQRAISDGWSNLHALNVFVYHKGAVSFAEESDPRKEENLRALLGRYPAYNADVQAFIQQDPAKVWRTAAFVATLGRSELPKVLLLAHGMGGGVYTHIKELIREHPGLHYLLIEPATDGNIRLYLAPEQMPLYLDFRMDEEYSRLLSVLESAGVGHLHIHHTMGLPTRLWGLARDLAVTLDYTLHDYAIVNGNPSLLDGKGRFVGDDEKRDELCADRVPLPDGVPAQQWRENQLFLLEQARYLICPSDDMHRRLASVPEFSHLQNWVVTHHMDARSLQAGVVATSPESNLRVLVVGALSPEKGADVLEAVAKELAGVEIEFHLLGYAYRSLDKLVVTHGPYKEEEAVSRIREIEPHVLWFPAQCAETYSYTLSLALQLGLPVVASHIGAFPERLAGRNSSVLFSDFHSSPAWAAFWRDAVGDFDLILKSSVPDHLFAPSDEEFYERRYLEGLVASKDAPVLPMYFMGECLANAEKADVLMGRRERLFRILVKIVQTRFGSFVAKAFPVSVQRNIKRYLTRKPLH</sequence>
<keyword evidence="2" id="KW-0328">Glycosyltransferase</keyword>
<dbReference type="PANTHER" id="PTHR43179:SF12">
    <property type="entry name" value="GALACTOFURANOSYLTRANSFERASE GLFT2"/>
    <property type="match status" value="1"/>
</dbReference>
<accession>A1U3Y3</accession>
<dbReference type="SUPFAM" id="SSF53448">
    <property type="entry name" value="Nucleotide-diphospho-sugar transferases"/>
    <property type="match status" value="1"/>
</dbReference>
<dbReference type="eggNOG" id="COG0438">
    <property type="taxonomic scope" value="Bacteria"/>
</dbReference>
<evidence type="ECO:0000313" key="6">
    <source>
        <dbReference type="EMBL" id="ABM19702.1"/>
    </source>
</evidence>
<dbReference type="CAZy" id="GT2">
    <property type="family name" value="Glycosyltransferase Family 2"/>
</dbReference>
<dbReference type="eggNOG" id="COG1216">
    <property type="taxonomic scope" value="Bacteria"/>
</dbReference>
<dbReference type="STRING" id="351348.Maqu_2627"/>
<evidence type="ECO:0000259" key="5">
    <source>
        <dbReference type="Pfam" id="PF00535"/>
    </source>
</evidence>
<proteinExistence type="inferred from homology"/>
<dbReference type="Gene3D" id="3.40.50.300">
    <property type="entry name" value="P-loop containing nucleotide triphosphate hydrolases"/>
    <property type="match status" value="1"/>
</dbReference>
<feature type="region of interest" description="Disordered" evidence="4">
    <location>
        <begin position="434"/>
        <end position="458"/>
    </location>
</feature>
<dbReference type="HOGENOM" id="CLU_272471_0_0_6"/>
<feature type="domain" description="Glycosyltransferase 2-like" evidence="5">
    <location>
        <begin position="469"/>
        <end position="581"/>
    </location>
</feature>
<dbReference type="CAZy" id="GT4">
    <property type="family name" value="Glycosyltransferase Family 4"/>
</dbReference>
<dbReference type="InterPro" id="IPR027417">
    <property type="entry name" value="P-loop_NTPase"/>
</dbReference>
<evidence type="ECO:0000256" key="2">
    <source>
        <dbReference type="ARBA" id="ARBA00022676"/>
    </source>
</evidence>
<evidence type="ECO:0000256" key="3">
    <source>
        <dbReference type="ARBA" id="ARBA00022679"/>
    </source>
</evidence>
<dbReference type="PANTHER" id="PTHR43179">
    <property type="entry name" value="RHAMNOSYLTRANSFERASE WBBL"/>
    <property type="match status" value="1"/>
</dbReference>
<dbReference type="InterPro" id="IPR029044">
    <property type="entry name" value="Nucleotide-diphossugar_trans"/>
</dbReference>
<dbReference type="GO" id="GO:0016757">
    <property type="term" value="F:glycosyltransferase activity"/>
    <property type="evidence" value="ECO:0007669"/>
    <property type="project" value="UniProtKB-KW"/>
</dbReference>
<organism evidence="6 7">
    <name type="scientific">Marinobacter nauticus (strain ATCC 700491 / DSM 11845 / VT8)</name>
    <name type="common">Marinobacter aquaeolei</name>
    <dbReference type="NCBI Taxonomy" id="351348"/>
    <lineage>
        <taxon>Bacteria</taxon>
        <taxon>Pseudomonadati</taxon>
        <taxon>Pseudomonadota</taxon>
        <taxon>Gammaproteobacteria</taxon>
        <taxon>Pseudomonadales</taxon>
        <taxon>Marinobacteraceae</taxon>
        <taxon>Marinobacter</taxon>
    </lineage>
</organism>
<dbReference type="KEGG" id="maq:Maqu_2627"/>
<dbReference type="Proteomes" id="UP000000998">
    <property type="component" value="Chromosome"/>
</dbReference>
<gene>
    <name evidence="6" type="ordered locus">Maqu_2627</name>
</gene>